<evidence type="ECO:0000313" key="4">
    <source>
        <dbReference type="EMBL" id="MBC3932356.1"/>
    </source>
</evidence>
<sequence>MMWRLLSNLLLRLRMFFWGIVYRGYRQQYCIAPSFRFNGAGIQFYGSGRIELGEGSYVGELCSLQATSGETIRIGAKCSISHNVRVYTSTVQADADFRKGPGPSLAGSVLIGDGVWIGANTYIGPGVTVGDNAVIGANSVVTRSIPSSEIWGGVPAHFIRVKRGNA</sequence>
<organism evidence="4 5">
    <name type="scientific">Undibacterium curvum</name>
    <dbReference type="NCBI Taxonomy" id="2762294"/>
    <lineage>
        <taxon>Bacteria</taxon>
        <taxon>Pseudomonadati</taxon>
        <taxon>Pseudomonadota</taxon>
        <taxon>Betaproteobacteria</taxon>
        <taxon>Burkholderiales</taxon>
        <taxon>Oxalobacteraceae</taxon>
        <taxon>Undibacterium</taxon>
    </lineage>
</organism>
<accession>A0ABR7A634</accession>
<reference evidence="4 5" key="1">
    <citation type="submission" date="2020-08" db="EMBL/GenBank/DDBJ databases">
        <title>Novel species isolated from subtropical streams in China.</title>
        <authorList>
            <person name="Lu H."/>
        </authorList>
    </citation>
    <scope>NUCLEOTIDE SEQUENCE [LARGE SCALE GENOMIC DNA]</scope>
    <source>
        <strain evidence="4 5">CY22W</strain>
    </source>
</reference>
<dbReference type="PROSITE" id="PS00101">
    <property type="entry name" value="HEXAPEP_TRANSFERASES"/>
    <property type="match status" value="1"/>
</dbReference>
<keyword evidence="5" id="KW-1185">Reference proteome</keyword>
<evidence type="ECO:0000256" key="2">
    <source>
        <dbReference type="ARBA" id="ARBA00022737"/>
    </source>
</evidence>
<proteinExistence type="predicted"/>
<dbReference type="InterPro" id="IPR011004">
    <property type="entry name" value="Trimer_LpxA-like_sf"/>
</dbReference>
<keyword evidence="2" id="KW-0677">Repeat</keyword>
<dbReference type="RefSeq" id="WP_186903996.1">
    <property type="nucleotide sequence ID" value="NZ_JACOGD010000005.1"/>
</dbReference>
<keyword evidence="1" id="KW-0808">Transferase</keyword>
<dbReference type="Proteomes" id="UP000654304">
    <property type="component" value="Unassembled WGS sequence"/>
</dbReference>
<evidence type="ECO:0000256" key="3">
    <source>
        <dbReference type="ARBA" id="ARBA00023315"/>
    </source>
</evidence>
<dbReference type="EMBL" id="JACOGD010000005">
    <property type="protein sequence ID" value="MBC3932356.1"/>
    <property type="molecule type" value="Genomic_DNA"/>
</dbReference>
<dbReference type="SUPFAM" id="SSF51161">
    <property type="entry name" value="Trimeric LpxA-like enzymes"/>
    <property type="match status" value="1"/>
</dbReference>
<gene>
    <name evidence="4" type="ORF">H8K43_11765</name>
</gene>
<dbReference type="PANTHER" id="PTHR23416">
    <property type="entry name" value="SIALIC ACID SYNTHASE-RELATED"/>
    <property type="match status" value="1"/>
</dbReference>
<dbReference type="Pfam" id="PF00132">
    <property type="entry name" value="Hexapep"/>
    <property type="match status" value="1"/>
</dbReference>
<evidence type="ECO:0000313" key="5">
    <source>
        <dbReference type="Proteomes" id="UP000654304"/>
    </source>
</evidence>
<evidence type="ECO:0000256" key="1">
    <source>
        <dbReference type="ARBA" id="ARBA00022679"/>
    </source>
</evidence>
<comment type="caution">
    <text evidence="4">The sequence shown here is derived from an EMBL/GenBank/DDBJ whole genome shotgun (WGS) entry which is preliminary data.</text>
</comment>
<protein>
    <submittedName>
        <fullName evidence="4">Acyltransferase</fullName>
    </submittedName>
</protein>
<dbReference type="InterPro" id="IPR001451">
    <property type="entry name" value="Hexapep"/>
</dbReference>
<dbReference type="Gene3D" id="2.160.10.10">
    <property type="entry name" value="Hexapeptide repeat proteins"/>
    <property type="match status" value="1"/>
</dbReference>
<dbReference type="InterPro" id="IPR051159">
    <property type="entry name" value="Hexapeptide_acetyltransf"/>
</dbReference>
<dbReference type="InterPro" id="IPR018357">
    <property type="entry name" value="Hexapep_transf_CS"/>
</dbReference>
<dbReference type="CDD" id="cd04647">
    <property type="entry name" value="LbH_MAT_like"/>
    <property type="match status" value="1"/>
</dbReference>
<dbReference type="GO" id="GO:0016746">
    <property type="term" value="F:acyltransferase activity"/>
    <property type="evidence" value="ECO:0007669"/>
    <property type="project" value="UniProtKB-KW"/>
</dbReference>
<name>A0ABR7A634_9BURK</name>
<keyword evidence="3 4" id="KW-0012">Acyltransferase</keyword>